<evidence type="ECO:0000256" key="1">
    <source>
        <dbReference type="SAM" id="MobiDB-lite"/>
    </source>
</evidence>
<name>A0ABX8R2F6_9ACTN</name>
<dbReference type="NCBIfam" id="NF038083">
    <property type="entry name" value="CU044_5270_fam"/>
    <property type="match status" value="1"/>
</dbReference>
<accession>A0ABX8R2F6</accession>
<feature type="transmembrane region" description="Helical" evidence="2">
    <location>
        <begin position="46"/>
        <end position="66"/>
    </location>
</feature>
<keyword evidence="2" id="KW-0812">Transmembrane</keyword>
<evidence type="ECO:0000313" key="4">
    <source>
        <dbReference type="Proteomes" id="UP001049518"/>
    </source>
</evidence>
<organism evidence="3 4">
    <name type="scientific">Actinomadura graeca</name>
    <dbReference type="NCBI Taxonomy" id="2750812"/>
    <lineage>
        <taxon>Bacteria</taxon>
        <taxon>Bacillati</taxon>
        <taxon>Actinomycetota</taxon>
        <taxon>Actinomycetes</taxon>
        <taxon>Streptosporangiales</taxon>
        <taxon>Thermomonosporaceae</taxon>
        <taxon>Actinomadura</taxon>
    </lineage>
</organism>
<feature type="compositionally biased region" description="Basic and acidic residues" evidence="1">
    <location>
        <begin position="167"/>
        <end position="178"/>
    </location>
</feature>
<feature type="region of interest" description="Disordered" evidence="1">
    <location>
        <begin position="298"/>
        <end position="323"/>
    </location>
</feature>
<reference evidence="3" key="1">
    <citation type="submission" date="2020-07" db="EMBL/GenBank/DDBJ databases">
        <authorList>
            <person name="Tarantini F.S."/>
            <person name="Hong K.W."/>
            <person name="Chan K.G."/>
        </authorList>
    </citation>
    <scope>NUCLEOTIDE SEQUENCE</scope>
    <source>
        <strain evidence="3">32-07</strain>
    </source>
</reference>
<feature type="region of interest" description="Disordered" evidence="1">
    <location>
        <begin position="167"/>
        <end position="189"/>
    </location>
</feature>
<evidence type="ECO:0000313" key="3">
    <source>
        <dbReference type="EMBL" id="QXJ23183.1"/>
    </source>
</evidence>
<dbReference type="Proteomes" id="UP001049518">
    <property type="component" value="Chromosome"/>
</dbReference>
<evidence type="ECO:0000256" key="2">
    <source>
        <dbReference type="SAM" id="Phobius"/>
    </source>
</evidence>
<keyword evidence="2" id="KW-0472">Membrane</keyword>
<keyword evidence="4" id="KW-1185">Reference proteome</keyword>
<gene>
    <name evidence="3" type="ORF">AGRA3207_004308</name>
</gene>
<sequence>MNDLAPPPRRDLPAGRHEARRAHLAGELAAARRPRGLPFRFSGRRLVFGGVTAAGLAAAVTAVLLVPGDGKERGPVVMNAAATEVLNRASRAAAARPGLHPRPDQFLYFESRDYQAAEMGSGGLERPQSGHRRAWFSVDGSRAGLIRNSGDEGIWLCEGSGELAKREAAASAEGREPPIDLAHPPTGCRNDDVRLTGMPDNVEAMRRWLFDHRNGQNPPAVQAFITVGDTIRERYVQPRTLSVIFAAAARIPGVTVTRGVTDLLGRKGIAVGQTWQGHRQELIFDAATYAFLGERTLVDGQGAPPPGATASPGTGDGGGTGAQGSVVYASAEVRMAVTDRAGQIPR</sequence>
<proteinExistence type="predicted"/>
<protein>
    <submittedName>
        <fullName evidence="3">CU044_5270 family protein</fullName>
    </submittedName>
</protein>
<dbReference type="RefSeq" id="WP_231328862.1">
    <property type="nucleotide sequence ID" value="NZ_CP059572.1"/>
</dbReference>
<dbReference type="InterPro" id="IPR047789">
    <property type="entry name" value="CU044_5270-like"/>
</dbReference>
<dbReference type="EMBL" id="CP059572">
    <property type="protein sequence ID" value="QXJ23183.1"/>
    <property type="molecule type" value="Genomic_DNA"/>
</dbReference>
<keyword evidence="2" id="KW-1133">Transmembrane helix</keyword>